<dbReference type="SUPFAM" id="SSF56112">
    <property type="entry name" value="Protein kinase-like (PK-like)"/>
    <property type="match status" value="1"/>
</dbReference>
<dbReference type="SMART" id="SM00220">
    <property type="entry name" value="S_TKc"/>
    <property type="match status" value="1"/>
</dbReference>
<dbReference type="GeneID" id="4397194"/>
<dbReference type="OrthoDB" id="942095at2759"/>
<dbReference type="PROSITE" id="PS00108">
    <property type="entry name" value="PROTEIN_KINASE_ST"/>
    <property type="match status" value="1"/>
</dbReference>
<dbReference type="HOGENOM" id="CLU_000288_63_0_1"/>
<dbReference type="Gene3D" id="1.10.510.10">
    <property type="entry name" value="Transferase(Phosphotransferase) domain 1"/>
    <property type="match status" value="1"/>
</dbReference>
<dbReference type="Pfam" id="PF00069">
    <property type="entry name" value="Pkinase"/>
    <property type="match status" value="1"/>
</dbReference>
<proteinExistence type="predicted"/>
<evidence type="ECO:0000256" key="2">
    <source>
        <dbReference type="ARBA" id="ARBA00022840"/>
    </source>
</evidence>
<evidence type="ECO:0000259" key="4">
    <source>
        <dbReference type="PROSITE" id="PS50011"/>
    </source>
</evidence>
<feature type="region of interest" description="Disordered" evidence="3">
    <location>
        <begin position="287"/>
        <end position="307"/>
    </location>
</feature>
<dbReference type="InterPro" id="IPR008271">
    <property type="entry name" value="Ser/Thr_kinase_AS"/>
</dbReference>
<dbReference type="EMBL" id="CH408036">
    <property type="protein sequence ID" value="EAQ83114.1"/>
    <property type="molecule type" value="Genomic_DNA"/>
</dbReference>
<gene>
    <name evidence="5" type="ORF">CHGG_10932</name>
</gene>
<dbReference type="PROSITE" id="PS50011">
    <property type="entry name" value="PROTEIN_KINASE_DOM"/>
    <property type="match status" value="1"/>
</dbReference>
<dbReference type="InterPro" id="IPR011009">
    <property type="entry name" value="Kinase-like_dom_sf"/>
</dbReference>
<evidence type="ECO:0000313" key="5">
    <source>
        <dbReference type="EMBL" id="EAQ83114.1"/>
    </source>
</evidence>
<dbReference type="GO" id="GO:0004674">
    <property type="term" value="F:protein serine/threonine kinase activity"/>
    <property type="evidence" value="ECO:0007669"/>
    <property type="project" value="TreeGrafter"/>
</dbReference>
<dbReference type="OMA" id="ISIMSIM"/>
<dbReference type="STRING" id="306901.Q2GM72"/>
<dbReference type="RefSeq" id="XP_001226199.1">
    <property type="nucleotide sequence ID" value="XM_001226198.1"/>
</dbReference>
<evidence type="ECO:0000256" key="3">
    <source>
        <dbReference type="SAM" id="MobiDB-lite"/>
    </source>
</evidence>
<dbReference type="GO" id="GO:0005737">
    <property type="term" value="C:cytoplasm"/>
    <property type="evidence" value="ECO:0007669"/>
    <property type="project" value="TreeGrafter"/>
</dbReference>
<evidence type="ECO:0000313" key="6">
    <source>
        <dbReference type="Proteomes" id="UP000001056"/>
    </source>
</evidence>
<dbReference type="PANTHER" id="PTHR24346">
    <property type="entry name" value="MAP/MICROTUBULE AFFINITY-REGULATING KINASE"/>
    <property type="match status" value="1"/>
</dbReference>
<sequence length="368" mass="42167">MQSTKVKAEALGRKAKVVLKSANKDDSNLAREIHHHRQFVHPHIARLYEVIVTESLVWLVLEYCSVQKTFTQLVGAVCYVHRQSCVHRDLKLENILLDKHENVKLCDFGFTREYEGKANYLQTFCGTICYSAPEMLKGEKYAGEKVDVWSLGVILYALLTGELPFDDDDDNITRTKILNHEPNYPDHIPPDALSLLKSLLSKRPILRPSLPDILAHSFLAEHAPQQQEILKLERPEPFSTPLEKETLHRMRSAGVDIDSVVDSVLAQKCNVLAGWWTLLIEKEERKQKRRERKRKERELENRTSRRFSQASSRLNALATVEESFVKLSDAPLPRTRGSLARLKISPNRQAEGEGRRLGCRGLIVHLKR</sequence>
<keyword evidence="2" id="KW-0067">ATP-binding</keyword>
<dbReference type="InParanoid" id="Q2GM72"/>
<dbReference type="eggNOG" id="KOG0583">
    <property type="taxonomic scope" value="Eukaryota"/>
</dbReference>
<keyword evidence="6" id="KW-1185">Reference proteome</keyword>
<reference evidence="6" key="1">
    <citation type="journal article" date="2015" name="Genome Announc.">
        <title>Draft genome sequence of the cellulolytic fungus Chaetomium globosum.</title>
        <authorList>
            <person name="Cuomo C.A."/>
            <person name="Untereiner W.A."/>
            <person name="Ma L.-J."/>
            <person name="Grabherr M."/>
            <person name="Birren B.W."/>
        </authorList>
    </citation>
    <scope>NUCLEOTIDE SEQUENCE [LARGE SCALE GENOMIC DNA]</scope>
    <source>
        <strain evidence="6">ATCC 6205 / CBS 148.51 / DSM 1962 / NBRC 6347 / NRRL 1970</strain>
    </source>
</reference>
<organism evidence="5 6">
    <name type="scientific">Chaetomium globosum (strain ATCC 6205 / CBS 148.51 / DSM 1962 / NBRC 6347 / NRRL 1970)</name>
    <name type="common">Soil fungus</name>
    <dbReference type="NCBI Taxonomy" id="306901"/>
    <lineage>
        <taxon>Eukaryota</taxon>
        <taxon>Fungi</taxon>
        <taxon>Dikarya</taxon>
        <taxon>Ascomycota</taxon>
        <taxon>Pezizomycotina</taxon>
        <taxon>Sordariomycetes</taxon>
        <taxon>Sordariomycetidae</taxon>
        <taxon>Sordariales</taxon>
        <taxon>Chaetomiaceae</taxon>
        <taxon>Chaetomium</taxon>
    </lineage>
</organism>
<feature type="domain" description="Protein kinase" evidence="4">
    <location>
        <begin position="1"/>
        <end position="219"/>
    </location>
</feature>
<dbReference type="GO" id="GO:0035556">
    <property type="term" value="P:intracellular signal transduction"/>
    <property type="evidence" value="ECO:0007669"/>
    <property type="project" value="TreeGrafter"/>
</dbReference>
<dbReference type="VEuPathDB" id="FungiDB:CHGG_10932"/>
<dbReference type="PANTHER" id="PTHR24346:SF110">
    <property type="entry name" value="NON-SPECIFIC SERINE_THREONINE PROTEIN KINASE"/>
    <property type="match status" value="1"/>
</dbReference>
<dbReference type="FunFam" id="1.10.510.10:FF:000434">
    <property type="entry name" value="Serine/threonine protein kinase"/>
    <property type="match status" value="1"/>
</dbReference>
<name>Q2GM72_CHAGB</name>
<keyword evidence="1" id="KW-0547">Nucleotide-binding</keyword>
<dbReference type="InterPro" id="IPR000719">
    <property type="entry name" value="Prot_kinase_dom"/>
</dbReference>
<dbReference type="Proteomes" id="UP000001056">
    <property type="component" value="Unassembled WGS sequence"/>
</dbReference>
<evidence type="ECO:0000256" key="1">
    <source>
        <dbReference type="ARBA" id="ARBA00022741"/>
    </source>
</evidence>
<protein>
    <recommendedName>
        <fullName evidence="4">Protein kinase domain-containing protein</fullName>
    </recommendedName>
</protein>
<dbReference type="AlphaFoldDB" id="Q2GM72"/>
<accession>Q2GM72</accession>
<dbReference type="GO" id="GO:0005524">
    <property type="term" value="F:ATP binding"/>
    <property type="evidence" value="ECO:0007669"/>
    <property type="project" value="UniProtKB-KW"/>
</dbReference>